<evidence type="ECO:0000256" key="3">
    <source>
        <dbReference type="ARBA" id="ARBA00023163"/>
    </source>
</evidence>
<dbReference type="SMART" id="SM00342">
    <property type="entry name" value="HTH_ARAC"/>
    <property type="match status" value="1"/>
</dbReference>
<keyword evidence="2" id="KW-0238">DNA-binding</keyword>
<protein>
    <submittedName>
        <fullName evidence="5">Helix-turn-helix domain-containing protein</fullName>
    </submittedName>
</protein>
<dbReference type="InterPro" id="IPR032687">
    <property type="entry name" value="AraC-type_N"/>
</dbReference>
<dbReference type="EMBL" id="JAGRPV010000001">
    <property type="protein sequence ID" value="MDI4645877.1"/>
    <property type="molecule type" value="Genomic_DNA"/>
</dbReference>
<dbReference type="InterPro" id="IPR009057">
    <property type="entry name" value="Homeodomain-like_sf"/>
</dbReference>
<reference evidence="5" key="1">
    <citation type="submission" date="2023-04" db="EMBL/GenBank/DDBJ databases">
        <title>Comparative genomic analysis of Cohnella hashimotonis sp. nov., isolated from the International Space Station.</title>
        <authorList>
            <person name="Venkateswaran K."/>
            <person name="Simpson A."/>
        </authorList>
    </citation>
    <scope>NUCLEOTIDE SEQUENCE</scope>
    <source>
        <strain evidence="5">F6_2S_P_1</strain>
    </source>
</reference>
<dbReference type="RefSeq" id="WP_282908776.1">
    <property type="nucleotide sequence ID" value="NZ_JAGRPV010000001.1"/>
</dbReference>
<evidence type="ECO:0000313" key="6">
    <source>
        <dbReference type="Proteomes" id="UP001161691"/>
    </source>
</evidence>
<gene>
    <name evidence="5" type="ORF">KB449_12950</name>
</gene>
<evidence type="ECO:0000313" key="5">
    <source>
        <dbReference type="EMBL" id="MDI4645877.1"/>
    </source>
</evidence>
<organism evidence="5 6">
    <name type="scientific">Cohnella hashimotonis</name>
    <dbReference type="NCBI Taxonomy" id="2826895"/>
    <lineage>
        <taxon>Bacteria</taxon>
        <taxon>Bacillati</taxon>
        <taxon>Bacillota</taxon>
        <taxon>Bacilli</taxon>
        <taxon>Bacillales</taxon>
        <taxon>Paenibacillaceae</taxon>
        <taxon>Cohnella</taxon>
    </lineage>
</organism>
<dbReference type="PANTHER" id="PTHR47894:SF1">
    <property type="entry name" value="HTH-TYPE TRANSCRIPTIONAL REGULATOR VQSM"/>
    <property type="match status" value="1"/>
</dbReference>
<dbReference type="Pfam" id="PF12833">
    <property type="entry name" value="HTH_18"/>
    <property type="match status" value="1"/>
</dbReference>
<dbReference type="PANTHER" id="PTHR47894">
    <property type="entry name" value="HTH-TYPE TRANSCRIPTIONAL REGULATOR GADX"/>
    <property type="match status" value="1"/>
</dbReference>
<name>A0ABT6TGB1_9BACL</name>
<dbReference type="SUPFAM" id="SSF46689">
    <property type="entry name" value="Homeodomain-like"/>
    <property type="match status" value="1"/>
</dbReference>
<keyword evidence="6" id="KW-1185">Reference proteome</keyword>
<dbReference type="InterPro" id="IPR018060">
    <property type="entry name" value="HTH_AraC"/>
</dbReference>
<evidence type="ECO:0000256" key="1">
    <source>
        <dbReference type="ARBA" id="ARBA00023015"/>
    </source>
</evidence>
<comment type="caution">
    <text evidence="5">The sequence shown here is derived from an EMBL/GenBank/DDBJ whole genome shotgun (WGS) entry which is preliminary data.</text>
</comment>
<evidence type="ECO:0000259" key="4">
    <source>
        <dbReference type="PROSITE" id="PS01124"/>
    </source>
</evidence>
<dbReference type="Pfam" id="PF12625">
    <property type="entry name" value="Arabinose_bd"/>
    <property type="match status" value="1"/>
</dbReference>
<dbReference type="PROSITE" id="PS01124">
    <property type="entry name" value="HTH_ARAC_FAMILY_2"/>
    <property type="match status" value="1"/>
</dbReference>
<accession>A0ABT6TGB1</accession>
<feature type="domain" description="HTH araC/xylS-type" evidence="4">
    <location>
        <begin position="233"/>
        <end position="331"/>
    </location>
</feature>
<dbReference type="Gene3D" id="1.10.10.60">
    <property type="entry name" value="Homeodomain-like"/>
    <property type="match status" value="1"/>
</dbReference>
<keyword evidence="1" id="KW-0805">Transcription regulation</keyword>
<evidence type="ECO:0000256" key="2">
    <source>
        <dbReference type="ARBA" id="ARBA00023125"/>
    </source>
</evidence>
<sequence>MNVIATNRVKLAPGFWASMRQIGLAPQDIVHKCGLPLSIINESVVTTVQYYAIWQAYAELVGDIADGIVRLATGFETAQYPPAALSTFHARNYRDALTRMTRYKQMCPPEHLSMRETDDYGIIELEWAHAMQPGPSILVGTTLAYLLELGRRGTNLPLTALSVSFVGEMGDTEALEAFFGCQVRVGADVNRLMLRRSDLDLPFISYNEELLDILTPALDRSLTELQSNQKVSDKVKWILARCLSQGRIDILNVAQTLGLSDRTLQRRLTEEGASFKQLLTESRHEHALAFLADPSLEIKEVAFLVGFEDPNSFHRAFRAWEGTTPANWRAAQEL</sequence>
<proteinExistence type="predicted"/>
<dbReference type="Proteomes" id="UP001161691">
    <property type="component" value="Unassembled WGS sequence"/>
</dbReference>
<keyword evidence="3" id="KW-0804">Transcription</keyword>